<organism evidence="2 3">
    <name type="scientific">Acidovorax facilis</name>
    <dbReference type="NCBI Taxonomy" id="12917"/>
    <lineage>
        <taxon>Bacteria</taxon>
        <taxon>Pseudomonadati</taxon>
        <taxon>Pseudomonadota</taxon>
        <taxon>Betaproteobacteria</taxon>
        <taxon>Burkholderiales</taxon>
        <taxon>Comamonadaceae</taxon>
        <taxon>Acidovorax</taxon>
    </lineage>
</organism>
<reference evidence="3" key="1">
    <citation type="journal article" date="2019" name="Int. J. Syst. Evol. Microbiol.">
        <title>The Global Catalogue of Microorganisms (GCM) 10K type strain sequencing project: providing services to taxonomists for standard genome sequencing and annotation.</title>
        <authorList>
            <consortium name="The Broad Institute Genomics Platform"/>
            <consortium name="The Broad Institute Genome Sequencing Center for Infectious Disease"/>
            <person name="Wu L."/>
            <person name="Ma J."/>
        </authorList>
    </citation>
    <scope>NUCLEOTIDE SEQUENCE [LARGE SCALE GENOMIC DNA]</scope>
    <source>
        <strain evidence="3">CCUG 2113</strain>
    </source>
</reference>
<feature type="compositionally biased region" description="Basic and acidic residues" evidence="1">
    <location>
        <begin position="48"/>
        <end position="64"/>
    </location>
</feature>
<dbReference type="InterPro" id="IPR019294">
    <property type="entry name" value="Translation_reg_Com"/>
</dbReference>
<evidence type="ECO:0000313" key="2">
    <source>
        <dbReference type="EMBL" id="MFC3936881.1"/>
    </source>
</evidence>
<feature type="region of interest" description="Disordered" evidence="1">
    <location>
        <begin position="33"/>
        <end position="102"/>
    </location>
</feature>
<keyword evidence="3" id="KW-1185">Reference proteome</keyword>
<evidence type="ECO:0000313" key="3">
    <source>
        <dbReference type="Proteomes" id="UP001595693"/>
    </source>
</evidence>
<dbReference type="EMBL" id="JBHSAJ010000059">
    <property type="protein sequence ID" value="MFC3936881.1"/>
    <property type="molecule type" value="Genomic_DNA"/>
</dbReference>
<accession>A0ABV8DEB3</accession>
<evidence type="ECO:0000256" key="1">
    <source>
        <dbReference type="SAM" id="MobiDB-lite"/>
    </source>
</evidence>
<name>A0ABV8DEB3_9BURK</name>
<dbReference type="Pfam" id="PF10122">
    <property type="entry name" value="Zn_ribbon_Com"/>
    <property type="match status" value="1"/>
</dbReference>
<dbReference type="RefSeq" id="WP_238385709.1">
    <property type="nucleotide sequence ID" value="NZ_JBHSAJ010000059.1"/>
</dbReference>
<proteinExistence type="predicted"/>
<feature type="compositionally biased region" description="Basic residues" evidence="1">
    <location>
        <begin position="93"/>
        <end position="102"/>
    </location>
</feature>
<keyword evidence="2" id="KW-0238">DNA-binding</keyword>
<dbReference type="GO" id="GO:0003677">
    <property type="term" value="F:DNA binding"/>
    <property type="evidence" value="ECO:0007669"/>
    <property type="project" value="UniProtKB-KW"/>
</dbReference>
<feature type="compositionally biased region" description="Basic and acidic residues" evidence="1">
    <location>
        <begin position="75"/>
        <end position="85"/>
    </location>
</feature>
<gene>
    <name evidence="2" type="ORF">ACFOW3_19845</name>
</gene>
<dbReference type="Proteomes" id="UP001595693">
    <property type="component" value="Unassembled WGS sequence"/>
</dbReference>
<sequence>MEVRCGRCQKLLARADGVVEIKCPRCGCMNHWRAGAADPSGESPQTPERQRASSTKKDRDDASKKPFGMAGRQEPPGRPDHREDAGSPDLLRGVRRRGLGAL</sequence>
<comment type="caution">
    <text evidence="2">The sequence shown here is derived from an EMBL/GenBank/DDBJ whole genome shotgun (WGS) entry which is preliminary data.</text>
</comment>
<protein>
    <submittedName>
        <fullName evidence="2">Com family DNA-binding transcriptional regulator</fullName>
    </submittedName>
</protein>